<dbReference type="InterPro" id="IPR053160">
    <property type="entry name" value="MFS_DHA3_Transporter"/>
</dbReference>
<feature type="transmembrane region" description="Helical" evidence="1">
    <location>
        <begin position="163"/>
        <end position="181"/>
    </location>
</feature>
<dbReference type="AlphaFoldDB" id="A0AAW5JPQ2"/>
<sequence>MNLKQQIRRLLALELVGNFRVAGGVWVLLLVGRGFSLVQVGLAEAFFHAVSLCGEIPSGMAADVLGRKKAMMASQAMFILSSLAMLLSRTMAGVCAAMALSALAYNLASGTREALTYDSLVQGGAEGAYLRVSSLQNSLWRLASGLSTLCAGLAVAIGYRAGYAADALLALAGLLLAGSLAEPVVTASQAQRAGQRLRDLPRLVASCAREAAGFLHAHPRVSVLMLYNALVGALATLLRFFLQDGLIRAGASPALLGPLLLAIELGGVAGARLALPLSRLPYRAAGLLCGLGTLAGLLLPLSGSVLQMAAGGFLAVVCDDAFQTLTDARLNNRFPSDQRATLISVSSMCFSLVMIALSPLAGAAAGFVF</sequence>
<keyword evidence="1" id="KW-1133">Transmembrane helix</keyword>
<dbReference type="PANTHER" id="PTHR23530">
    <property type="entry name" value="TRANSPORT PROTEIN-RELATED"/>
    <property type="match status" value="1"/>
</dbReference>
<dbReference type="InterPro" id="IPR036259">
    <property type="entry name" value="MFS_trans_sf"/>
</dbReference>
<protein>
    <submittedName>
        <fullName evidence="2">MFS transporter</fullName>
    </submittedName>
</protein>
<dbReference type="PANTHER" id="PTHR23530:SF1">
    <property type="entry name" value="PERMEASE, MAJOR FACILITATOR SUPERFAMILY-RELATED"/>
    <property type="match status" value="1"/>
</dbReference>
<keyword evidence="1" id="KW-0472">Membrane</keyword>
<feature type="transmembrane region" description="Helical" evidence="1">
    <location>
        <begin position="254"/>
        <end position="274"/>
    </location>
</feature>
<dbReference type="SUPFAM" id="SSF103473">
    <property type="entry name" value="MFS general substrate transporter"/>
    <property type="match status" value="1"/>
</dbReference>
<comment type="caution">
    <text evidence="2">The sequence shown here is derived from an EMBL/GenBank/DDBJ whole genome shotgun (WGS) entry which is preliminary data.</text>
</comment>
<proteinExistence type="predicted"/>
<gene>
    <name evidence="2" type="ORF">NE579_02740</name>
</gene>
<dbReference type="EMBL" id="JANFYS010000003">
    <property type="protein sequence ID" value="MCQ4769384.1"/>
    <property type="molecule type" value="Genomic_DNA"/>
</dbReference>
<feature type="transmembrane region" description="Helical" evidence="1">
    <location>
        <begin position="139"/>
        <end position="156"/>
    </location>
</feature>
<evidence type="ECO:0000313" key="3">
    <source>
        <dbReference type="Proteomes" id="UP001204562"/>
    </source>
</evidence>
<organism evidence="2 3">
    <name type="scientific">Intestinimonas massiliensis</name>
    <name type="common">ex Afouda et al. 2020</name>
    <dbReference type="NCBI Taxonomy" id="1673721"/>
    <lineage>
        <taxon>Bacteria</taxon>
        <taxon>Bacillati</taxon>
        <taxon>Bacillota</taxon>
        <taxon>Clostridia</taxon>
        <taxon>Eubacteriales</taxon>
        <taxon>Intestinimonas</taxon>
    </lineage>
</organism>
<evidence type="ECO:0000256" key="1">
    <source>
        <dbReference type="SAM" id="Phobius"/>
    </source>
</evidence>
<accession>A0AAW5JPQ2</accession>
<feature type="transmembrane region" description="Helical" evidence="1">
    <location>
        <begin position="280"/>
        <end position="299"/>
    </location>
</feature>
<feature type="transmembrane region" description="Helical" evidence="1">
    <location>
        <begin position="342"/>
        <end position="368"/>
    </location>
</feature>
<name>A0AAW5JPQ2_9FIRM</name>
<feature type="transmembrane region" description="Helical" evidence="1">
    <location>
        <begin position="78"/>
        <end position="105"/>
    </location>
</feature>
<reference evidence="2" key="1">
    <citation type="submission" date="2022-06" db="EMBL/GenBank/DDBJ databases">
        <title>Isolation of gut microbiota from human fecal samples.</title>
        <authorList>
            <person name="Pamer E.G."/>
            <person name="Barat B."/>
            <person name="Waligurski E."/>
            <person name="Medina S."/>
            <person name="Paddock L."/>
            <person name="Mostad J."/>
        </authorList>
    </citation>
    <scope>NUCLEOTIDE SEQUENCE</scope>
    <source>
        <strain evidence="2">DFI.9.91</strain>
    </source>
</reference>
<dbReference type="Proteomes" id="UP001204562">
    <property type="component" value="Unassembled WGS sequence"/>
</dbReference>
<dbReference type="Gene3D" id="1.20.1250.20">
    <property type="entry name" value="MFS general substrate transporter like domains"/>
    <property type="match status" value="1"/>
</dbReference>
<evidence type="ECO:0000313" key="2">
    <source>
        <dbReference type="EMBL" id="MCQ4769384.1"/>
    </source>
</evidence>
<keyword evidence="1" id="KW-0812">Transmembrane</keyword>
<dbReference type="RefSeq" id="WP_256303163.1">
    <property type="nucleotide sequence ID" value="NZ_JANFYS010000003.1"/>
</dbReference>
<feature type="transmembrane region" description="Helical" evidence="1">
    <location>
        <begin position="224"/>
        <end position="242"/>
    </location>
</feature>